<dbReference type="EMBL" id="JAABOA010000342">
    <property type="protein sequence ID" value="KAF9584726.1"/>
    <property type="molecule type" value="Genomic_DNA"/>
</dbReference>
<feature type="compositionally biased region" description="Polar residues" evidence="1">
    <location>
        <begin position="145"/>
        <end position="169"/>
    </location>
</feature>
<evidence type="ECO:0000256" key="1">
    <source>
        <dbReference type="SAM" id="MobiDB-lite"/>
    </source>
</evidence>
<proteinExistence type="predicted"/>
<keyword evidence="4" id="KW-1185">Reference proteome</keyword>
<dbReference type="Proteomes" id="UP000780801">
    <property type="component" value="Unassembled WGS sequence"/>
</dbReference>
<evidence type="ECO:0000313" key="3">
    <source>
        <dbReference type="EMBL" id="KAF9584726.1"/>
    </source>
</evidence>
<feature type="compositionally biased region" description="Polar residues" evidence="1">
    <location>
        <begin position="927"/>
        <end position="936"/>
    </location>
</feature>
<feature type="region of interest" description="Disordered" evidence="1">
    <location>
        <begin position="460"/>
        <end position="496"/>
    </location>
</feature>
<feature type="compositionally biased region" description="Polar residues" evidence="1">
    <location>
        <begin position="274"/>
        <end position="293"/>
    </location>
</feature>
<dbReference type="OrthoDB" id="2413627at2759"/>
<feature type="region of interest" description="Disordered" evidence="1">
    <location>
        <begin position="68"/>
        <end position="129"/>
    </location>
</feature>
<keyword evidence="2" id="KW-0472">Membrane</keyword>
<feature type="compositionally biased region" description="Polar residues" evidence="1">
    <location>
        <begin position="362"/>
        <end position="373"/>
    </location>
</feature>
<feature type="region of interest" description="Disordered" evidence="1">
    <location>
        <begin position="1"/>
        <end position="41"/>
    </location>
</feature>
<keyword evidence="2" id="KW-1133">Transmembrane helix</keyword>
<keyword evidence="2" id="KW-0812">Transmembrane</keyword>
<feature type="compositionally biased region" description="Polar residues" evidence="1">
    <location>
        <begin position="902"/>
        <end position="912"/>
    </location>
</feature>
<feature type="compositionally biased region" description="Basic residues" evidence="1">
    <location>
        <begin position="96"/>
        <end position="109"/>
    </location>
</feature>
<feature type="region of interest" description="Disordered" evidence="1">
    <location>
        <begin position="334"/>
        <end position="353"/>
    </location>
</feature>
<name>A0A9P6KH37_9FUNG</name>
<evidence type="ECO:0000256" key="2">
    <source>
        <dbReference type="SAM" id="Phobius"/>
    </source>
</evidence>
<feature type="region of interest" description="Disordered" evidence="1">
    <location>
        <begin position="258"/>
        <end position="307"/>
    </location>
</feature>
<feature type="region of interest" description="Disordered" evidence="1">
    <location>
        <begin position="362"/>
        <end position="390"/>
    </location>
</feature>
<feature type="region of interest" description="Disordered" evidence="1">
    <location>
        <begin position="846"/>
        <end position="869"/>
    </location>
</feature>
<gene>
    <name evidence="3" type="ORF">BGW38_005394</name>
</gene>
<evidence type="ECO:0000313" key="4">
    <source>
        <dbReference type="Proteomes" id="UP000780801"/>
    </source>
</evidence>
<feature type="region of interest" description="Disordered" evidence="1">
    <location>
        <begin position="783"/>
        <end position="808"/>
    </location>
</feature>
<reference evidence="3" key="1">
    <citation type="journal article" date="2020" name="Fungal Divers.">
        <title>Resolving the Mortierellaceae phylogeny through synthesis of multi-gene phylogenetics and phylogenomics.</title>
        <authorList>
            <person name="Vandepol N."/>
            <person name="Liber J."/>
            <person name="Desiro A."/>
            <person name="Na H."/>
            <person name="Kennedy M."/>
            <person name="Barry K."/>
            <person name="Grigoriev I.V."/>
            <person name="Miller A.N."/>
            <person name="O'Donnell K."/>
            <person name="Stajich J.E."/>
            <person name="Bonito G."/>
        </authorList>
    </citation>
    <scope>NUCLEOTIDE SEQUENCE</scope>
    <source>
        <strain evidence="3">KOD1015</strain>
    </source>
</reference>
<protein>
    <submittedName>
        <fullName evidence="3">Uncharacterized protein</fullName>
    </submittedName>
</protein>
<feature type="transmembrane region" description="Helical" evidence="2">
    <location>
        <begin position="1279"/>
        <end position="1298"/>
    </location>
</feature>
<feature type="region of interest" description="Disordered" evidence="1">
    <location>
        <begin position="145"/>
        <end position="179"/>
    </location>
</feature>
<feature type="region of interest" description="Disordered" evidence="1">
    <location>
        <begin position="666"/>
        <end position="689"/>
    </location>
</feature>
<feature type="compositionally biased region" description="Basic residues" evidence="1">
    <location>
        <begin position="295"/>
        <end position="307"/>
    </location>
</feature>
<feature type="compositionally biased region" description="Low complexity" evidence="1">
    <location>
        <begin position="461"/>
        <end position="483"/>
    </location>
</feature>
<feature type="region of interest" description="Disordered" evidence="1">
    <location>
        <begin position="902"/>
        <end position="988"/>
    </location>
</feature>
<organism evidence="3 4">
    <name type="scientific">Lunasporangiospora selenospora</name>
    <dbReference type="NCBI Taxonomy" id="979761"/>
    <lineage>
        <taxon>Eukaryota</taxon>
        <taxon>Fungi</taxon>
        <taxon>Fungi incertae sedis</taxon>
        <taxon>Mucoromycota</taxon>
        <taxon>Mortierellomycotina</taxon>
        <taxon>Mortierellomycetes</taxon>
        <taxon>Mortierellales</taxon>
        <taxon>Mortierellaceae</taxon>
        <taxon>Lunasporangiospora</taxon>
    </lineage>
</organism>
<feature type="compositionally biased region" description="Polar residues" evidence="1">
    <location>
        <begin position="846"/>
        <end position="866"/>
    </location>
</feature>
<accession>A0A9P6KH37</accession>
<comment type="caution">
    <text evidence="3">The sequence shown here is derived from an EMBL/GenBank/DDBJ whole genome shotgun (WGS) entry which is preliminary data.</text>
</comment>
<feature type="compositionally biased region" description="Polar residues" evidence="1">
    <location>
        <begin position="678"/>
        <end position="688"/>
    </location>
</feature>
<sequence>MQGLSEGVDLHGATNFAANGPTTGLEGIAEPKSVQHDSSMDADALADTLTDTKTIPTETAKVLVADGVHNDQDNTSGTLPAVTADPISSVADLKDRPKRTGSRPRRRSSVSHPVTGPRQPRPRLTLVTSPEELSLKNAVASGLISSPTGVGRPTYTSKLKSTSPLTERSSPVPAGHRRHSKDLLLPHPEEIPESKTEPLRNFPRRASVILPPSGGSKRLGDRPALCHGFGSFGYLSPPMSLPRSKSYSAADIVGPSIPICTSTDESEDGHGPMSGSTGQSSAASPGLTKSLSVGKTRKKGITTRLRRLRHRRGSMLRDEIGEEGMEAALDSTAAGLTSGESDAEAMTTDPVIAPRVVTSMPSLRASTDPTGASSLAPPPQLASRSNTARSGKETISMAIAPAYSIPFGYGSMGAAPLNVMTRAGVNLVSYVFNPSASSGEPQRESSATRIKELLKRNVGLSSATPSSNAPSSTASPQSSSISAGNTPLGSFGPGASLPQTWATMPELYSGDEGGSSSGLFSVSRLTASARRKRDFIYNTFAGGSGAAGSGSGSAAGTVPQSEDENFKKLRNWSDTVNSNSGIAVISERLKEARKANNDPNILVAQVDPLPLKFVSEFNTFLTKAQQGHSKAAPSISGLSGVSSIGVSGPVSGPGMGPSQRISSIGSSNISISSRHPRTSITPPQNKNMNVVAPEPADLLVPRNYLFRAYNNSKFKGHLILRIVRNQLEVGKLHPKLEPACEQYFREANIAYRTIERKAKLRRDQRKAEKSEYQLKLEAYQSHLQSPYTEPTPDLSAKSPHYSSSDEWEDEVDTKVVVRELEGWRDISEQTNPTENNARKGSFATIRSTSSEETVLSDTTTKGQEPSLSGLALGNRYSVVSEEDPQPHSPVEVTIVRELLSSTTVPSQASNEPMTIPRSPLSVPFSLNKGNRPSVASTLPPGLGRRRSNSDPTLTMNEPDEAFNEGPQAQPREAPIQRHSDQGNEAGAKKGLGSFSWIEIEQARQEQLYRELDNAYWYAVETDHWKETRQSLYGLELCLTELSRGVDYERYDALNRIEILNKNRDSAVFSITNLEKSSILWLESPSLKQKNEFMNYIDICLLSLRDASSPLLPALSGDIITLNNRPKFNQQASFGLFTMQDVTKRDKSCADKTEADLLLGVMTIRIKNMEEKISAAREVATRKMKHIEKCVHTLDELDDGSRRVLTTMQRSIESQEVQTVLQPSPSTGLNLAETVIQKLQDVNDRIIICTKIMAAARVNLNRLKYEIELERRSVRLFRQYKIAISVVTISIIVFLWTLYRFRHPGLTLASSSAFPSSTVIDVQQSSEDSRPLTFLAPLAEILPVDVIGPEPGTTEPVAESCVAPYLNS</sequence>